<reference evidence="5" key="2">
    <citation type="submission" date="2016-11" db="EMBL/GenBank/DDBJ databases">
        <authorList>
            <person name="Jaros S."/>
            <person name="Januszkiewicz K."/>
            <person name="Wedrychowicz H."/>
        </authorList>
    </citation>
    <scope>NUCLEOTIDE SEQUENCE [LARGE SCALE GENOMIC DNA]</scope>
    <source>
        <strain evidence="5">DSM 4029</strain>
    </source>
</reference>
<evidence type="ECO:0000313" key="2">
    <source>
        <dbReference type="EMBL" id="MCQ4949602.1"/>
    </source>
</evidence>
<dbReference type="InterPro" id="IPR004038">
    <property type="entry name" value="Ribosomal_eL8/eL30/eS12/Gad45"/>
</dbReference>
<evidence type="ECO:0000313" key="6">
    <source>
        <dbReference type="Proteomes" id="UP000474718"/>
    </source>
</evidence>
<organism evidence="4 5">
    <name type="scientific">Bittarella massiliensis</name>
    <name type="common">ex Durand et al. 2017</name>
    <dbReference type="NCBI Taxonomy" id="1720313"/>
    <lineage>
        <taxon>Bacteria</taxon>
        <taxon>Bacillati</taxon>
        <taxon>Bacillota</taxon>
        <taxon>Clostridia</taxon>
        <taxon>Eubacteriales</taxon>
        <taxon>Oscillospiraceae</taxon>
        <taxon>Bittarella (ex Durand et al. 2017)</taxon>
    </lineage>
</organism>
<sequence>MESREKLLNMLSLCRKAGKLSMGFDSAKEALVRKASRLCLLAADCSPKTAKEVRFFCGREGVSCRDLPVGRGDLSKRMGKEYTVLSVDDDSFAASIQNLLTCTNEEDCVYD</sequence>
<dbReference type="InterPro" id="IPR029064">
    <property type="entry name" value="Ribosomal_eL30-like_sf"/>
</dbReference>
<evidence type="ECO:0000313" key="5">
    <source>
        <dbReference type="Proteomes" id="UP000184089"/>
    </source>
</evidence>
<dbReference type="RefSeq" id="WP_021658651.1">
    <property type="nucleotide sequence ID" value="NZ_FQVY01000003.1"/>
</dbReference>
<name>A0AAP1LI81_9FIRM</name>
<comment type="caution">
    <text evidence="4">The sequence shown here is derived from an EMBL/GenBank/DDBJ whole genome shotgun (WGS) entry which is preliminary data.</text>
</comment>
<dbReference type="Proteomes" id="UP000184089">
    <property type="component" value="Unassembled WGS sequence"/>
</dbReference>
<keyword evidence="6" id="KW-1185">Reference proteome</keyword>
<dbReference type="Pfam" id="PF01248">
    <property type="entry name" value="Ribosomal_L7Ae"/>
    <property type="match status" value="1"/>
</dbReference>
<evidence type="ECO:0000259" key="1">
    <source>
        <dbReference type="Pfam" id="PF01248"/>
    </source>
</evidence>
<gene>
    <name evidence="3" type="ORF">GT747_11515</name>
    <name evidence="2" type="ORF">NE646_07965</name>
    <name evidence="4" type="ORF">SAMN05444424_2090</name>
</gene>
<accession>A0AAP1LI81</accession>
<dbReference type="GO" id="GO:0005840">
    <property type="term" value="C:ribosome"/>
    <property type="evidence" value="ECO:0007669"/>
    <property type="project" value="UniProtKB-KW"/>
</dbReference>
<dbReference type="EMBL" id="JANGAB010000003">
    <property type="protein sequence ID" value="MCQ4949602.1"/>
    <property type="molecule type" value="Genomic_DNA"/>
</dbReference>
<dbReference type="SUPFAM" id="SSF55315">
    <property type="entry name" value="L30e-like"/>
    <property type="match status" value="1"/>
</dbReference>
<evidence type="ECO:0000313" key="3">
    <source>
        <dbReference type="EMBL" id="MZL70381.1"/>
    </source>
</evidence>
<keyword evidence="4" id="KW-0689">Ribosomal protein</keyword>
<dbReference type="EMBL" id="WWVX01000008">
    <property type="protein sequence ID" value="MZL70381.1"/>
    <property type="molecule type" value="Genomic_DNA"/>
</dbReference>
<reference evidence="2" key="4">
    <citation type="submission" date="2022-06" db="EMBL/GenBank/DDBJ databases">
        <title>Isolation of gut microbiota from human fecal samples.</title>
        <authorList>
            <person name="Pamer E.G."/>
            <person name="Barat B."/>
            <person name="Waligurski E."/>
            <person name="Medina S."/>
            <person name="Paddock L."/>
            <person name="Mostad J."/>
        </authorList>
    </citation>
    <scope>NUCLEOTIDE SEQUENCE</scope>
    <source>
        <strain evidence="2">DFI.7.96</strain>
    </source>
</reference>
<dbReference type="Gene3D" id="3.30.1330.30">
    <property type="match status" value="1"/>
</dbReference>
<reference evidence="3 6" key="3">
    <citation type="journal article" date="2019" name="Nat. Med.">
        <title>A library of human gut bacterial isolates paired with longitudinal multiomics data enables mechanistic microbiome research.</title>
        <authorList>
            <person name="Poyet M."/>
            <person name="Groussin M."/>
            <person name="Gibbons S.M."/>
            <person name="Avila-Pacheco J."/>
            <person name="Jiang X."/>
            <person name="Kearney S.M."/>
            <person name="Perrotta A.R."/>
            <person name="Berdy B."/>
            <person name="Zhao S."/>
            <person name="Lieberman T.D."/>
            <person name="Swanson P.K."/>
            <person name="Smith M."/>
            <person name="Roesemann S."/>
            <person name="Alexander J.E."/>
            <person name="Rich S.A."/>
            <person name="Livny J."/>
            <person name="Vlamakis H."/>
            <person name="Clish C."/>
            <person name="Bullock K."/>
            <person name="Deik A."/>
            <person name="Scott J."/>
            <person name="Pierce K.A."/>
            <person name="Xavier R.J."/>
            <person name="Alm E.J."/>
        </authorList>
    </citation>
    <scope>NUCLEOTIDE SEQUENCE [LARGE SCALE GENOMIC DNA]</scope>
    <source>
        <strain evidence="3 6">BIOML-A2</strain>
    </source>
</reference>
<dbReference type="Proteomes" id="UP001205063">
    <property type="component" value="Unassembled WGS sequence"/>
</dbReference>
<evidence type="ECO:0000313" key="4">
    <source>
        <dbReference type="EMBL" id="SHG31805.1"/>
    </source>
</evidence>
<feature type="domain" description="Ribosomal protein eL8/eL30/eS12/Gadd45" evidence="1">
    <location>
        <begin position="7"/>
        <end position="83"/>
    </location>
</feature>
<dbReference type="Proteomes" id="UP000474718">
    <property type="component" value="Unassembled WGS sequence"/>
</dbReference>
<dbReference type="EMBL" id="FQVY01000003">
    <property type="protein sequence ID" value="SHG31805.1"/>
    <property type="molecule type" value="Genomic_DNA"/>
</dbReference>
<keyword evidence="4" id="KW-0687">Ribonucleoprotein</keyword>
<dbReference type="AlphaFoldDB" id="A0AAP1LI81"/>
<reference evidence="4" key="1">
    <citation type="submission" date="2016-11" db="EMBL/GenBank/DDBJ databases">
        <authorList>
            <person name="Varghese N."/>
            <person name="Submissions S."/>
        </authorList>
    </citation>
    <scope>NUCLEOTIDE SEQUENCE</scope>
    <source>
        <strain evidence="4">DSM 4029</strain>
    </source>
</reference>
<protein>
    <submittedName>
        <fullName evidence="2">Ribosomal L7Ae/L30e/S12e/Gadd45 family protein</fullName>
    </submittedName>
    <submittedName>
        <fullName evidence="4">Ribosomal protein L7Ae</fullName>
    </submittedName>
</protein>
<proteinExistence type="predicted"/>